<keyword evidence="2" id="KW-1185">Reference proteome</keyword>
<proteinExistence type="predicted"/>
<dbReference type="Pfam" id="PF09548">
    <property type="entry name" value="Spore_III_AB"/>
    <property type="match status" value="1"/>
</dbReference>
<protein>
    <submittedName>
        <fullName evidence="1">Stage III sporulation protein SpoIIIAB</fullName>
    </submittedName>
</protein>
<dbReference type="PIRSF" id="PIRSF021435">
    <property type="entry name" value="SpoIIIAB"/>
    <property type="match status" value="1"/>
</dbReference>
<organism evidence="1 2">
    <name type="scientific">Virgibacillus xinjiangensis</name>
    <dbReference type="NCBI Taxonomy" id="393090"/>
    <lineage>
        <taxon>Bacteria</taxon>
        <taxon>Bacillati</taxon>
        <taxon>Bacillota</taxon>
        <taxon>Bacilli</taxon>
        <taxon>Bacillales</taxon>
        <taxon>Bacillaceae</taxon>
        <taxon>Virgibacillus</taxon>
    </lineage>
</organism>
<sequence length="170" mass="19543">MKWIGALLFITATTWVGIEWSNRLSGRPKHIRQLKNALQILEAEMLYSQLSLQEAFFSISRQVPAPVSGFFEGLSQDMQGEMSEFIHVWEKHVAGLIRDSCLGSNEEEILLQFGRTLGQHDFQQQQKHIQLTSSHLQREMEEARDLQWRYSKMAKSLGLLGGLFIVLLLL</sequence>
<accession>A0ABV7CRJ6</accession>
<evidence type="ECO:0000313" key="1">
    <source>
        <dbReference type="EMBL" id="MFC3039036.1"/>
    </source>
</evidence>
<dbReference type="NCBIfam" id="TIGR02833">
    <property type="entry name" value="spore_III_AB"/>
    <property type="match status" value="1"/>
</dbReference>
<evidence type="ECO:0000313" key="2">
    <source>
        <dbReference type="Proteomes" id="UP001595279"/>
    </source>
</evidence>
<dbReference type="EMBL" id="JBHRSA010000004">
    <property type="protein sequence ID" value="MFC3039036.1"/>
    <property type="molecule type" value="Genomic_DNA"/>
</dbReference>
<reference evidence="2" key="1">
    <citation type="journal article" date="2019" name="Int. J. Syst. Evol. Microbiol.">
        <title>The Global Catalogue of Microorganisms (GCM) 10K type strain sequencing project: providing services to taxonomists for standard genome sequencing and annotation.</title>
        <authorList>
            <consortium name="The Broad Institute Genomics Platform"/>
            <consortium name="The Broad Institute Genome Sequencing Center for Infectious Disease"/>
            <person name="Wu L."/>
            <person name="Ma J."/>
        </authorList>
    </citation>
    <scope>NUCLEOTIDE SEQUENCE [LARGE SCALE GENOMIC DNA]</scope>
    <source>
        <strain evidence="2">KCTC 13128</strain>
    </source>
</reference>
<dbReference type="RefSeq" id="WP_390267656.1">
    <property type="nucleotide sequence ID" value="NZ_JBHRSA010000004.1"/>
</dbReference>
<dbReference type="InterPro" id="IPR014198">
    <property type="entry name" value="Spore_III_AB"/>
</dbReference>
<name>A0ABV7CRJ6_9BACI</name>
<gene>
    <name evidence="1" type="primary">spoIIIAB</name>
    <name evidence="1" type="ORF">ACFOGI_02050</name>
</gene>
<comment type="caution">
    <text evidence="1">The sequence shown here is derived from an EMBL/GenBank/DDBJ whole genome shotgun (WGS) entry which is preliminary data.</text>
</comment>
<dbReference type="Proteomes" id="UP001595279">
    <property type="component" value="Unassembled WGS sequence"/>
</dbReference>